<dbReference type="PROSITE" id="PS51421">
    <property type="entry name" value="RAS"/>
    <property type="match status" value="1"/>
</dbReference>
<dbReference type="CDD" id="cd01701">
    <property type="entry name" value="PolY_Rev1"/>
    <property type="match status" value="1"/>
</dbReference>
<dbReference type="InterPro" id="IPR027417">
    <property type="entry name" value="P-loop_NTPase"/>
</dbReference>
<keyword evidence="18" id="KW-0449">Lipoprotein</keyword>
<evidence type="ECO:0000259" key="21">
    <source>
        <dbReference type="PROSITE" id="PS50173"/>
    </source>
</evidence>
<dbReference type="InterPro" id="IPR005225">
    <property type="entry name" value="Small_GTP-bd"/>
</dbReference>
<dbReference type="PROSITE" id="PS51419">
    <property type="entry name" value="RAB"/>
    <property type="match status" value="1"/>
</dbReference>
<dbReference type="GO" id="GO:0017125">
    <property type="term" value="F:deoxycytidyl transferase activity"/>
    <property type="evidence" value="ECO:0007669"/>
    <property type="project" value="TreeGrafter"/>
</dbReference>
<dbReference type="PROSITE" id="PS50172">
    <property type="entry name" value="BRCT"/>
    <property type="match status" value="1"/>
</dbReference>
<dbReference type="FunFam" id="3.30.1490.100:FF:000001">
    <property type="entry name" value="DNA repair protein REV1"/>
    <property type="match status" value="1"/>
</dbReference>
<evidence type="ECO:0000313" key="22">
    <source>
        <dbReference type="EMBL" id="KAK4878137.1"/>
    </source>
</evidence>
<proteinExistence type="inferred from homology"/>
<dbReference type="FunFam" id="3.40.50.300:FF:000086">
    <property type="entry name" value="Ras-related small GTPase"/>
    <property type="match status" value="1"/>
</dbReference>
<organism evidence="22 23">
    <name type="scientific">Aquatica leii</name>
    <dbReference type="NCBI Taxonomy" id="1421715"/>
    <lineage>
        <taxon>Eukaryota</taxon>
        <taxon>Metazoa</taxon>
        <taxon>Ecdysozoa</taxon>
        <taxon>Arthropoda</taxon>
        <taxon>Hexapoda</taxon>
        <taxon>Insecta</taxon>
        <taxon>Pterygota</taxon>
        <taxon>Neoptera</taxon>
        <taxon>Endopterygota</taxon>
        <taxon>Coleoptera</taxon>
        <taxon>Polyphaga</taxon>
        <taxon>Elateriformia</taxon>
        <taxon>Elateroidea</taxon>
        <taxon>Lampyridae</taxon>
        <taxon>Luciolinae</taxon>
        <taxon>Aquatica</taxon>
    </lineage>
</organism>
<reference evidence="23" key="1">
    <citation type="submission" date="2023-01" db="EMBL/GenBank/DDBJ databases">
        <title>Key to firefly adult light organ development and bioluminescence: homeobox transcription factors regulate luciferase expression and transportation to peroxisome.</title>
        <authorList>
            <person name="Fu X."/>
        </authorList>
    </citation>
    <scope>NUCLEOTIDE SEQUENCE [LARGE SCALE GENOMIC DNA]</scope>
</reference>
<dbReference type="InterPro" id="IPR036420">
    <property type="entry name" value="BRCT_dom_sf"/>
</dbReference>
<dbReference type="Proteomes" id="UP001353858">
    <property type="component" value="Unassembled WGS sequence"/>
</dbReference>
<dbReference type="Gene3D" id="3.40.1170.60">
    <property type="match status" value="1"/>
</dbReference>
<evidence type="ECO:0000256" key="3">
    <source>
        <dbReference type="ARBA" id="ARBA00004414"/>
    </source>
</evidence>
<dbReference type="Gene3D" id="6.10.250.1490">
    <property type="match status" value="1"/>
</dbReference>
<dbReference type="PROSITE" id="PS51420">
    <property type="entry name" value="RHO"/>
    <property type="match status" value="1"/>
</dbReference>
<dbReference type="Pfam" id="PF00071">
    <property type="entry name" value="Ras"/>
    <property type="match status" value="1"/>
</dbReference>
<evidence type="ECO:0000256" key="11">
    <source>
        <dbReference type="ARBA" id="ARBA00022741"/>
    </source>
</evidence>
<keyword evidence="12" id="KW-0227">DNA damage</keyword>
<dbReference type="Pfam" id="PF00817">
    <property type="entry name" value="IMS"/>
    <property type="match status" value="1"/>
</dbReference>
<dbReference type="GO" id="GO:0070987">
    <property type="term" value="P:error-free translesion synthesis"/>
    <property type="evidence" value="ECO:0007669"/>
    <property type="project" value="TreeGrafter"/>
</dbReference>
<dbReference type="InterPro" id="IPR031991">
    <property type="entry name" value="Rev1_C"/>
</dbReference>
<dbReference type="InterPro" id="IPR043502">
    <property type="entry name" value="DNA/RNA_pol_sf"/>
</dbReference>
<dbReference type="InterPro" id="IPR053848">
    <property type="entry name" value="IMS_HHH_1"/>
</dbReference>
<evidence type="ECO:0000313" key="23">
    <source>
        <dbReference type="Proteomes" id="UP001353858"/>
    </source>
</evidence>
<dbReference type="InterPro" id="IPR001806">
    <property type="entry name" value="Small_GTPase"/>
</dbReference>
<keyword evidence="10" id="KW-0479">Metal-binding</keyword>
<dbReference type="SMART" id="SM00174">
    <property type="entry name" value="RHO"/>
    <property type="match status" value="1"/>
</dbReference>
<keyword evidence="15" id="KW-0342">GTP-binding</keyword>
<dbReference type="Gene3D" id="3.40.50.300">
    <property type="entry name" value="P-loop containing nucleotide triphosphate hydrolases"/>
    <property type="match status" value="1"/>
</dbReference>
<evidence type="ECO:0000256" key="5">
    <source>
        <dbReference type="ARBA" id="ARBA00010945"/>
    </source>
</evidence>
<evidence type="ECO:0000256" key="4">
    <source>
        <dbReference type="ARBA" id="ARBA00006270"/>
    </source>
</evidence>
<evidence type="ECO:0000256" key="2">
    <source>
        <dbReference type="ARBA" id="ARBA00004123"/>
    </source>
</evidence>
<evidence type="ECO:0000256" key="16">
    <source>
        <dbReference type="ARBA" id="ARBA00023204"/>
    </source>
</evidence>
<keyword evidence="7" id="KW-0237">DNA synthesis</keyword>
<dbReference type="SUPFAM" id="SSF52113">
    <property type="entry name" value="BRCT domain"/>
    <property type="match status" value="1"/>
</dbReference>
<keyword evidence="17" id="KW-0539">Nucleus</keyword>
<dbReference type="GO" id="GO:0003887">
    <property type="term" value="F:DNA-directed DNA polymerase activity"/>
    <property type="evidence" value="ECO:0007669"/>
    <property type="project" value="InterPro"/>
</dbReference>
<comment type="subcellular location">
    <subcellularLocation>
        <location evidence="3">Late endosome membrane</location>
    </subcellularLocation>
    <subcellularLocation>
        <location evidence="2">Nucleus</location>
    </subcellularLocation>
</comment>
<dbReference type="SMART" id="SM00173">
    <property type="entry name" value="RAS"/>
    <property type="match status" value="1"/>
</dbReference>
<protein>
    <recommendedName>
        <fullName evidence="6">DNA repair protein REV1</fullName>
    </recommendedName>
</protein>
<dbReference type="Gene3D" id="1.10.150.20">
    <property type="entry name" value="5' to 3' exonuclease, C-terminal subdomain"/>
    <property type="match status" value="1"/>
</dbReference>
<dbReference type="NCBIfam" id="TIGR00231">
    <property type="entry name" value="small_GTP"/>
    <property type="match status" value="1"/>
</dbReference>
<evidence type="ECO:0000256" key="6">
    <source>
        <dbReference type="ARBA" id="ARBA00020399"/>
    </source>
</evidence>
<evidence type="ECO:0000259" key="20">
    <source>
        <dbReference type="PROSITE" id="PS50172"/>
    </source>
</evidence>
<feature type="domain" description="BRCT" evidence="20">
    <location>
        <begin position="40"/>
        <end position="126"/>
    </location>
</feature>
<accession>A0AAN7PWL5</accession>
<comment type="similarity">
    <text evidence="5">Belongs to the DNA polymerase type-Y family.</text>
</comment>
<dbReference type="PRINTS" id="PR00449">
    <property type="entry name" value="RASTRNSFRMNG"/>
</dbReference>
<dbReference type="GO" id="GO:0006281">
    <property type="term" value="P:DNA repair"/>
    <property type="evidence" value="ECO:0007669"/>
    <property type="project" value="UniProtKB-KW"/>
</dbReference>
<evidence type="ECO:0000256" key="15">
    <source>
        <dbReference type="ARBA" id="ARBA00023134"/>
    </source>
</evidence>
<dbReference type="GO" id="GO:0005634">
    <property type="term" value="C:nucleus"/>
    <property type="evidence" value="ECO:0007669"/>
    <property type="project" value="UniProtKB-SubCell"/>
</dbReference>
<evidence type="ECO:0000256" key="19">
    <source>
        <dbReference type="ARBA" id="ARBA00023289"/>
    </source>
</evidence>
<dbReference type="Gene3D" id="1.20.58.1280">
    <property type="entry name" value="DNA repair protein Rev1, C-terminal domain"/>
    <property type="match status" value="1"/>
</dbReference>
<keyword evidence="23" id="KW-1185">Reference proteome</keyword>
<gene>
    <name evidence="22" type="ORF">RN001_010643</name>
</gene>
<dbReference type="InterPro" id="IPR036775">
    <property type="entry name" value="DNA_pol_Y-fam_lit_finger_sf"/>
</dbReference>
<dbReference type="PANTHER" id="PTHR45990:SF1">
    <property type="entry name" value="DNA REPAIR PROTEIN REV1"/>
    <property type="match status" value="1"/>
</dbReference>
<dbReference type="InterPro" id="IPR017961">
    <property type="entry name" value="DNA_pol_Y-fam_little_finger"/>
</dbReference>
<evidence type="ECO:0000256" key="17">
    <source>
        <dbReference type="ARBA" id="ARBA00023242"/>
    </source>
</evidence>
<dbReference type="SUPFAM" id="SSF100879">
    <property type="entry name" value="Lesion bypass DNA polymerase (Y-family), little finger domain"/>
    <property type="match status" value="1"/>
</dbReference>
<dbReference type="GO" id="GO:0003684">
    <property type="term" value="F:damaged DNA binding"/>
    <property type="evidence" value="ECO:0007669"/>
    <property type="project" value="InterPro"/>
</dbReference>
<dbReference type="SMART" id="SM00292">
    <property type="entry name" value="BRCT"/>
    <property type="match status" value="1"/>
</dbReference>
<dbReference type="InterPro" id="IPR038401">
    <property type="entry name" value="Rev1_C_sf"/>
</dbReference>
<keyword evidence="16" id="KW-0234">DNA repair</keyword>
<dbReference type="AlphaFoldDB" id="A0AAN7PWL5"/>
<comment type="similarity">
    <text evidence="4">Belongs to the small GTPase superfamily. Rab family.</text>
</comment>
<name>A0AAN7PWL5_9COLE</name>
<keyword evidence="11" id="KW-0547">Nucleotide-binding</keyword>
<evidence type="ECO:0000256" key="9">
    <source>
        <dbReference type="ARBA" id="ARBA00022695"/>
    </source>
</evidence>
<dbReference type="Gene3D" id="3.40.50.10190">
    <property type="entry name" value="BRCT domain"/>
    <property type="match status" value="1"/>
</dbReference>
<comment type="cofactor">
    <cofactor evidence="1">
        <name>Mg(2+)</name>
        <dbReference type="ChEBI" id="CHEBI:18420"/>
    </cofactor>
</comment>
<evidence type="ECO:0000256" key="10">
    <source>
        <dbReference type="ARBA" id="ARBA00022723"/>
    </source>
</evidence>
<dbReference type="CDD" id="cd01862">
    <property type="entry name" value="Rab7"/>
    <property type="match status" value="1"/>
</dbReference>
<dbReference type="SUPFAM" id="SSF52540">
    <property type="entry name" value="P-loop containing nucleoside triphosphate hydrolases"/>
    <property type="match status" value="1"/>
</dbReference>
<dbReference type="EMBL" id="JARPUR010000004">
    <property type="protein sequence ID" value="KAK4878137.1"/>
    <property type="molecule type" value="Genomic_DNA"/>
</dbReference>
<dbReference type="Pfam" id="PF11799">
    <property type="entry name" value="IMS_C"/>
    <property type="match status" value="1"/>
</dbReference>
<dbReference type="Pfam" id="PF00533">
    <property type="entry name" value="BRCT"/>
    <property type="match status" value="1"/>
</dbReference>
<dbReference type="CDD" id="cd17719">
    <property type="entry name" value="BRCT_Rev1"/>
    <property type="match status" value="1"/>
</dbReference>
<dbReference type="GO" id="GO:0042276">
    <property type="term" value="P:error-prone translesion synthesis"/>
    <property type="evidence" value="ECO:0007669"/>
    <property type="project" value="TreeGrafter"/>
</dbReference>
<dbReference type="Gene3D" id="3.30.1490.100">
    <property type="entry name" value="DNA polymerase, Y-family, little finger domain"/>
    <property type="match status" value="1"/>
</dbReference>
<dbReference type="Gene3D" id="3.30.70.270">
    <property type="match status" value="1"/>
</dbReference>
<evidence type="ECO:0000256" key="13">
    <source>
        <dbReference type="ARBA" id="ARBA00022842"/>
    </source>
</evidence>
<dbReference type="SUPFAM" id="SSF56672">
    <property type="entry name" value="DNA/RNA polymerases"/>
    <property type="match status" value="1"/>
</dbReference>
<dbReference type="GO" id="GO:0005525">
    <property type="term" value="F:GTP binding"/>
    <property type="evidence" value="ECO:0007669"/>
    <property type="project" value="UniProtKB-KW"/>
</dbReference>
<dbReference type="GO" id="GO:0046872">
    <property type="term" value="F:metal ion binding"/>
    <property type="evidence" value="ECO:0007669"/>
    <property type="project" value="UniProtKB-KW"/>
</dbReference>
<dbReference type="FunFam" id="3.40.50.10190:FF:000011">
    <property type="entry name" value="DNA repair protein REV1"/>
    <property type="match status" value="1"/>
</dbReference>
<dbReference type="InterPro" id="IPR001357">
    <property type="entry name" value="BRCT_dom"/>
</dbReference>
<keyword evidence="19" id="KW-0636">Prenylation</keyword>
<comment type="caution">
    <text evidence="22">The sequence shown here is derived from an EMBL/GenBank/DDBJ whole genome shotgun (WGS) entry which is preliminary data.</text>
</comment>
<evidence type="ECO:0000256" key="8">
    <source>
        <dbReference type="ARBA" id="ARBA00022679"/>
    </source>
</evidence>
<dbReference type="InterPro" id="IPR043128">
    <property type="entry name" value="Rev_trsase/Diguanyl_cyclase"/>
</dbReference>
<feature type="domain" description="UmuC" evidence="21">
    <location>
        <begin position="216"/>
        <end position="433"/>
    </location>
</feature>
<keyword evidence="9" id="KW-0548">Nucleotidyltransferase</keyword>
<dbReference type="Pfam" id="PF21999">
    <property type="entry name" value="IMS_HHH_1"/>
    <property type="match status" value="1"/>
</dbReference>
<dbReference type="PROSITE" id="PS50173">
    <property type="entry name" value="UMUC"/>
    <property type="match status" value="1"/>
</dbReference>
<dbReference type="SMART" id="SM00176">
    <property type="entry name" value="RAN"/>
    <property type="match status" value="1"/>
</dbReference>
<dbReference type="Pfam" id="PF16727">
    <property type="entry name" value="REV1_C"/>
    <property type="match status" value="1"/>
</dbReference>
<keyword evidence="14" id="KW-0238">DNA-binding</keyword>
<dbReference type="SMART" id="SM00175">
    <property type="entry name" value="RAB"/>
    <property type="match status" value="1"/>
</dbReference>
<evidence type="ECO:0000256" key="1">
    <source>
        <dbReference type="ARBA" id="ARBA00001946"/>
    </source>
</evidence>
<evidence type="ECO:0000256" key="14">
    <source>
        <dbReference type="ARBA" id="ARBA00023125"/>
    </source>
</evidence>
<dbReference type="PANTHER" id="PTHR45990">
    <property type="entry name" value="DNA REPAIR PROTEIN REV1"/>
    <property type="match status" value="1"/>
</dbReference>
<dbReference type="GO" id="GO:0003924">
    <property type="term" value="F:GTPase activity"/>
    <property type="evidence" value="ECO:0007669"/>
    <property type="project" value="InterPro"/>
</dbReference>
<sequence>MASNNRDEDNGFAEWGGYMAAKKAKLVEQYNQATSNLNEKQSNIFNGIAIFVNGYTNPTAEELKVLMATHGGIYHHYQMPGTTHIIASILPNAKVKQLSGPPIVQASWISESILAKKLLDYRKYLLYTNQNHRQPVLDFTHANKPAPSSKTLTAADPSFLSEFYNNSRLHLIATLGAEYKQLVNQLREKSEGSFPGRDKLKPLSDSSVITDVENVIMHIDMDCFFVSVGLRLKPHLRGQPVVVTHAQNTQKTINRPETSVDAEMKLMEKYYPDQNWERLDPHASMSEIACCSYEARRCGVRNGMFLGAALKLCPDIKAIPYDFEGYREVSTVLYKTLADYTLDIEAVSCDEMYVDVSPILKSTGISVDQWADHIRREIMDSTGCPCSTGFGANRLQARLATKKAKPAGKFYLRPEDVDEFMGNVTLADLPGVGPTTVSKLKKMGLFKCSDLHSVTLTQLQSELGSKIGETVMDFAKGIDRKPLNFQHERKSISADVNYGIRFKDNVEALSFLQRLSEEVFNRLQDVKMRARCLNLRLLVRAPDAPQEPSKFLGCGVCNTINRSTTTGGLIGDSATVYREAKNLFEKINVPPHELRGVGIQLSRLEKAPPLNSVLKRFLQNDQTKTKQDIVVKKVEAKPTRGRKTAKNTKTVKSSLNQYFKQDFVTPVSSNTEIDLNVLKELPADMQQQVIKEYKLDPGIITEQVKVVLQDFNETSVRNAFDGIACDQLKPIVLNWLNSTTAPKEVDVEMLAEHFKALAIHRKIEELKVMLSFLYRHVAKLGLCSWHEAYWTIVDAVQQGMVARYVNYNNRMATRKKVLLKVIILGDSGVGKTSLMNQYVNKKFSNQYKATIGADFLTKEVIVDDRIVTLQIWDTAGQERFQSLGVAFYRGADCCVLVFDVTAPNTFKSLDSWRDEFLIQASPREPADFPFVLLGNKVDLEPRAISSKRAQQWCQSKNNIPYYETSAKEALNVEQAFQSIARNALTQQSQSVDLYNEFPDQIKLTNTTNRNSNGDSCAC</sequence>
<dbReference type="GO" id="GO:0031902">
    <property type="term" value="C:late endosome membrane"/>
    <property type="evidence" value="ECO:0007669"/>
    <property type="project" value="UniProtKB-SubCell"/>
</dbReference>
<evidence type="ECO:0000256" key="7">
    <source>
        <dbReference type="ARBA" id="ARBA00022634"/>
    </source>
</evidence>
<dbReference type="InterPro" id="IPR001126">
    <property type="entry name" value="UmuC"/>
</dbReference>
<keyword evidence="8" id="KW-0808">Transferase</keyword>
<evidence type="ECO:0000256" key="12">
    <source>
        <dbReference type="ARBA" id="ARBA00022763"/>
    </source>
</evidence>
<evidence type="ECO:0000256" key="18">
    <source>
        <dbReference type="ARBA" id="ARBA00023288"/>
    </source>
</evidence>
<keyword evidence="13" id="KW-0460">Magnesium</keyword>